<evidence type="ECO:0000256" key="2">
    <source>
        <dbReference type="SAM" id="SignalP"/>
    </source>
</evidence>
<feature type="signal peptide" evidence="2">
    <location>
        <begin position="1"/>
        <end position="22"/>
    </location>
</feature>
<dbReference type="GO" id="GO:0015098">
    <property type="term" value="F:molybdate ion transmembrane transporter activity"/>
    <property type="evidence" value="ECO:0007669"/>
    <property type="project" value="InterPro"/>
</dbReference>
<feature type="transmembrane region" description="Helical" evidence="1">
    <location>
        <begin position="164"/>
        <end position="186"/>
    </location>
</feature>
<dbReference type="GO" id="GO:0016020">
    <property type="term" value="C:membrane"/>
    <property type="evidence" value="ECO:0007669"/>
    <property type="project" value="InterPro"/>
</dbReference>
<evidence type="ECO:0008006" key="4">
    <source>
        <dbReference type="Google" id="ProtNLM"/>
    </source>
</evidence>
<accession>A0A7S2JQG3</accession>
<evidence type="ECO:0000313" key="3">
    <source>
        <dbReference type="EMBL" id="CAD9553420.1"/>
    </source>
</evidence>
<dbReference type="SUPFAM" id="SSF103473">
    <property type="entry name" value="MFS general substrate transporter"/>
    <property type="match status" value="1"/>
</dbReference>
<dbReference type="CDD" id="cd17487">
    <property type="entry name" value="MFS_MFSD5_like"/>
    <property type="match status" value="1"/>
</dbReference>
<feature type="chain" id="PRO_5030574937" description="Molybdate-anion transporter" evidence="2">
    <location>
        <begin position="23"/>
        <end position="447"/>
    </location>
</feature>
<dbReference type="Gene3D" id="1.20.1250.20">
    <property type="entry name" value="MFS general substrate transporter like domains"/>
    <property type="match status" value="1"/>
</dbReference>
<evidence type="ECO:0000256" key="1">
    <source>
        <dbReference type="SAM" id="Phobius"/>
    </source>
</evidence>
<name>A0A7S2JQG3_9EUKA</name>
<keyword evidence="1" id="KW-1133">Transmembrane helix</keyword>
<dbReference type="InterPro" id="IPR036259">
    <property type="entry name" value="MFS_trans_sf"/>
</dbReference>
<feature type="transmembrane region" description="Helical" evidence="1">
    <location>
        <begin position="192"/>
        <end position="215"/>
    </location>
</feature>
<reference evidence="3" key="1">
    <citation type="submission" date="2021-01" db="EMBL/GenBank/DDBJ databases">
        <authorList>
            <person name="Corre E."/>
            <person name="Pelletier E."/>
            <person name="Niang G."/>
            <person name="Scheremetjew M."/>
            <person name="Finn R."/>
            <person name="Kale V."/>
            <person name="Holt S."/>
            <person name="Cochrane G."/>
            <person name="Meng A."/>
            <person name="Brown T."/>
            <person name="Cohen L."/>
        </authorList>
    </citation>
    <scope>NUCLEOTIDE SEQUENCE</scope>
    <source>
        <strain evidence="3">SAG4.97</strain>
    </source>
</reference>
<dbReference type="EMBL" id="HBGX01002664">
    <property type="protein sequence ID" value="CAD9553420.1"/>
    <property type="molecule type" value="Transcribed_RNA"/>
</dbReference>
<feature type="transmembrane region" description="Helical" evidence="1">
    <location>
        <begin position="242"/>
        <end position="260"/>
    </location>
</feature>
<feature type="transmembrane region" description="Helical" evidence="1">
    <location>
        <begin position="122"/>
        <end position="143"/>
    </location>
</feature>
<dbReference type="AlphaFoldDB" id="A0A7S2JQG3"/>
<feature type="transmembrane region" description="Helical" evidence="1">
    <location>
        <begin position="38"/>
        <end position="60"/>
    </location>
</feature>
<feature type="transmembrane region" description="Helical" evidence="1">
    <location>
        <begin position="280"/>
        <end position="300"/>
    </location>
</feature>
<sequence>MFYITAFICSLLVCVIVNYSQSSSEKVARSPSFQKFQVNYIAVFLLSMASDWLQGPYVYALYEKYGYQEGDIGKLFIMGFGSSMIFGTVVGSFADKYGRKKNCILYGIIYGASCLTKHSPNFWILMCGRLLGGIATSILFSAFESWMIYEHNKMQFPPELISNTFSVATFGNGVVAIVSGLVASFVAEKFGYVAPFDVAVALLILVVIVVSATWSENYGDQRHQMSTSFATAWRYLINDPKIWMLGAIQSLFEGAMYIFVFKWTPSLSDPNPDPKKRIPIPHGLIFACFMVCVMIGSAVFKFLIARKRVESFSRFMFLLATLTMLVPVLTESREVRFFGFLLFEVCCGIFWPCLGTMRSKYVPEEVRATLMNFFRIPLNLIVVFLLVETGKLSATTIFLCNVGLLSLATGCQHALYAQTKTILQQEIDRALLSSSDMDLGSEDHDHS</sequence>
<keyword evidence="1" id="KW-0472">Membrane</keyword>
<proteinExistence type="predicted"/>
<organism evidence="3">
    <name type="scientific">Cyanoptyche gloeocystis</name>
    <dbReference type="NCBI Taxonomy" id="77922"/>
    <lineage>
        <taxon>Eukaryota</taxon>
        <taxon>Glaucocystophyceae</taxon>
        <taxon>Glaucocystophyceae incertae sedis</taxon>
        <taxon>Cyanoptyche</taxon>
    </lineage>
</organism>
<feature type="transmembrane region" description="Helical" evidence="1">
    <location>
        <begin position="72"/>
        <end position="94"/>
    </location>
</feature>
<dbReference type="PANTHER" id="PTHR23516:SF23">
    <property type="entry name" value="MOLYBDATE-ANION TRANSPORTER"/>
    <property type="match status" value="1"/>
</dbReference>
<protein>
    <recommendedName>
        <fullName evidence="4">Molybdate-anion transporter</fullName>
    </recommendedName>
</protein>
<dbReference type="PANTHER" id="PTHR23516">
    <property type="entry name" value="SAM (S-ADENOSYL METHIONINE) TRANSPORTER"/>
    <property type="match status" value="1"/>
</dbReference>
<keyword evidence="2" id="KW-0732">Signal</keyword>
<dbReference type="InterPro" id="IPR008509">
    <property type="entry name" value="MOT2/MFSD5"/>
</dbReference>
<feature type="transmembrane region" description="Helical" evidence="1">
    <location>
        <begin position="335"/>
        <end position="354"/>
    </location>
</feature>
<keyword evidence="1" id="KW-0812">Transmembrane</keyword>
<feature type="transmembrane region" description="Helical" evidence="1">
    <location>
        <begin position="312"/>
        <end position="329"/>
    </location>
</feature>
<gene>
    <name evidence="3" type="ORF">CGLO1086_LOCUS1152</name>
</gene>
<dbReference type="Pfam" id="PF05631">
    <property type="entry name" value="MFS_5"/>
    <property type="match status" value="1"/>
</dbReference>